<protein>
    <submittedName>
        <fullName evidence="1">Uncharacterized protein</fullName>
    </submittedName>
</protein>
<organism evidence="1 2">
    <name type="scientific">Apostasia shenzhenica</name>
    <dbReference type="NCBI Taxonomy" id="1088818"/>
    <lineage>
        <taxon>Eukaryota</taxon>
        <taxon>Viridiplantae</taxon>
        <taxon>Streptophyta</taxon>
        <taxon>Embryophyta</taxon>
        <taxon>Tracheophyta</taxon>
        <taxon>Spermatophyta</taxon>
        <taxon>Magnoliopsida</taxon>
        <taxon>Liliopsida</taxon>
        <taxon>Asparagales</taxon>
        <taxon>Orchidaceae</taxon>
        <taxon>Apostasioideae</taxon>
        <taxon>Apostasia</taxon>
    </lineage>
</organism>
<dbReference type="AlphaFoldDB" id="A0A2I0B9H7"/>
<reference evidence="1 2" key="1">
    <citation type="journal article" date="2017" name="Nature">
        <title>The Apostasia genome and the evolution of orchids.</title>
        <authorList>
            <person name="Zhang G.Q."/>
            <person name="Liu K.W."/>
            <person name="Li Z."/>
            <person name="Lohaus R."/>
            <person name="Hsiao Y.Y."/>
            <person name="Niu S.C."/>
            <person name="Wang J.Y."/>
            <person name="Lin Y.C."/>
            <person name="Xu Q."/>
            <person name="Chen L.J."/>
            <person name="Yoshida K."/>
            <person name="Fujiwara S."/>
            <person name="Wang Z.W."/>
            <person name="Zhang Y.Q."/>
            <person name="Mitsuda N."/>
            <person name="Wang M."/>
            <person name="Liu G.H."/>
            <person name="Pecoraro L."/>
            <person name="Huang H.X."/>
            <person name="Xiao X.J."/>
            <person name="Lin M."/>
            <person name="Wu X.Y."/>
            <person name="Wu W.L."/>
            <person name="Chen Y.Y."/>
            <person name="Chang S.B."/>
            <person name="Sakamoto S."/>
            <person name="Ohme-Takagi M."/>
            <person name="Yagi M."/>
            <person name="Zeng S.J."/>
            <person name="Shen C.Y."/>
            <person name="Yeh C.M."/>
            <person name="Luo Y.B."/>
            <person name="Tsai W.C."/>
            <person name="Van de Peer Y."/>
            <person name="Liu Z.J."/>
        </authorList>
    </citation>
    <scope>NUCLEOTIDE SEQUENCE [LARGE SCALE GENOMIC DNA]</scope>
    <source>
        <strain evidence="2">cv. Shenzhen</strain>
        <tissue evidence="1">Stem</tissue>
    </source>
</reference>
<gene>
    <name evidence="1" type="ORF">AXF42_Ash007195</name>
</gene>
<evidence type="ECO:0000313" key="1">
    <source>
        <dbReference type="EMBL" id="PKA64450.1"/>
    </source>
</evidence>
<dbReference type="EMBL" id="KZ451903">
    <property type="protein sequence ID" value="PKA64450.1"/>
    <property type="molecule type" value="Genomic_DNA"/>
</dbReference>
<name>A0A2I0B9H7_9ASPA</name>
<proteinExistence type="predicted"/>
<accession>A0A2I0B9H7</accession>
<sequence length="156" mass="17829">MHELPKLTRVLPHVGLELTQVVFCIVYTFSDLIHFPKMRVLKTDPFSQKSHLTYPSWLGKSYSAKFGEKEPLVPVCEPDIPHFENLAIPTLQDETSMQAGVGLPSQISFEDLDVPRNLSTLQLFGKTVDHSNGVRRELHRDDAEVVENIHELRLER</sequence>
<keyword evidence="2" id="KW-1185">Reference proteome</keyword>
<dbReference type="Proteomes" id="UP000236161">
    <property type="component" value="Unassembled WGS sequence"/>
</dbReference>
<evidence type="ECO:0000313" key="2">
    <source>
        <dbReference type="Proteomes" id="UP000236161"/>
    </source>
</evidence>